<reference evidence="14" key="1">
    <citation type="submission" date="2019-02" db="EMBL/GenBank/DDBJ databases">
        <authorList>
            <person name="Gruber-Vodicka R. H."/>
            <person name="Seah K. B. B."/>
        </authorList>
    </citation>
    <scope>NUCLEOTIDE SEQUENCE</scope>
    <source>
        <strain evidence="14">BECK_DK161</strain>
        <strain evidence="15">BECK_DK47</strain>
    </source>
</reference>
<keyword evidence="7 9" id="KW-0129">CBS domain</keyword>
<evidence type="ECO:0000256" key="11">
    <source>
        <dbReference type="SAM" id="Phobius"/>
    </source>
</evidence>
<dbReference type="CDD" id="cd04590">
    <property type="entry name" value="CBS_pair_CorC_HlyC_assoc"/>
    <property type="match status" value="1"/>
</dbReference>
<evidence type="ECO:0000256" key="4">
    <source>
        <dbReference type="ARBA" id="ARBA00022692"/>
    </source>
</evidence>
<keyword evidence="4 10" id="KW-0812">Transmembrane</keyword>
<dbReference type="GO" id="GO:0005886">
    <property type="term" value="C:plasma membrane"/>
    <property type="evidence" value="ECO:0007669"/>
    <property type="project" value="UniProtKB-SubCell"/>
</dbReference>
<dbReference type="EMBL" id="CAADEX010000155">
    <property type="protein sequence ID" value="VFJ65883.1"/>
    <property type="molecule type" value="Genomic_DNA"/>
</dbReference>
<evidence type="ECO:0000256" key="7">
    <source>
        <dbReference type="ARBA" id="ARBA00023122"/>
    </source>
</evidence>
<dbReference type="InterPro" id="IPR016169">
    <property type="entry name" value="FAD-bd_PCMH_sub2"/>
</dbReference>
<evidence type="ECO:0000256" key="6">
    <source>
        <dbReference type="ARBA" id="ARBA00022989"/>
    </source>
</evidence>
<keyword evidence="8 10" id="KW-0472">Membrane</keyword>
<evidence type="ECO:0000259" key="12">
    <source>
        <dbReference type="PROSITE" id="PS51371"/>
    </source>
</evidence>
<feature type="domain" description="CNNM transmembrane" evidence="13">
    <location>
        <begin position="1"/>
        <end position="188"/>
    </location>
</feature>
<dbReference type="InterPro" id="IPR036318">
    <property type="entry name" value="FAD-bd_PCMH-like_sf"/>
</dbReference>
<evidence type="ECO:0000313" key="15">
    <source>
        <dbReference type="EMBL" id="VFJ65883.1"/>
    </source>
</evidence>
<protein>
    <submittedName>
        <fullName evidence="14">Hemolysin, contains CBS domains</fullName>
    </submittedName>
</protein>
<evidence type="ECO:0000259" key="13">
    <source>
        <dbReference type="PROSITE" id="PS51846"/>
    </source>
</evidence>
<dbReference type="InterPro" id="IPR046342">
    <property type="entry name" value="CBS_dom_sf"/>
</dbReference>
<comment type="subcellular location">
    <subcellularLocation>
        <location evidence="1">Cell membrane</location>
        <topology evidence="1">Multi-pass membrane protein</topology>
    </subcellularLocation>
</comment>
<dbReference type="PROSITE" id="PS51846">
    <property type="entry name" value="CNNM"/>
    <property type="match status" value="1"/>
</dbReference>
<evidence type="ECO:0000256" key="9">
    <source>
        <dbReference type="PROSITE-ProRule" id="PRU00703"/>
    </source>
</evidence>
<dbReference type="InterPro" id="IPR002550">
    <property type="entry name" value="CNNM"/>
</dbReference>
<dbReference type="GO" id="GO:0050660">
    <property type="term" value="F:flavin adenine dinucleotide binding"/>
    <property type="evidence" value="ECO:0007669"/>
    <property type="project" value="InterPro"/>
</dbReference>
<organism evidence="14">
    <name type="scientific">Candidatus Kentrum sp. DK</name>
    <dbReference type="NCBI Taxonomy" id="2126562"/>
    <lineage>
        <taxon>Bacteria</taxon>
        <taxon>Pseudomonadati</taxon>
        <taxon>Pseudomonadota</taxon>
        <taxon>Gammaproteobacteria</taxon>
        <taxon>Candidatus Kentrum</taxon>
    </lineage>
</organism>
<dbReference type="Pfam" id="PF00571">
    <property type="entry name" value="CBS"/>
    <property type="match status" value="2"/>
</dbReference>
<dbReference type="SUPFAM" id="SSF56176">
    <property type="entry name" value="FAD-binding/transporter-associated domain-like"/>
    <property type="match status" value="1"/>
</dbReference>
<keyword evidence="5" id="KW-0677">Repeat</keyword>
<dbReference type="Pfam" id="PF03471">
    <property type="entry name" value="CorC_HlyC"/>
    <property type="match status" value="1"/>
</dbReference>
<evidence type="ECO:0000256" key="5">
    <source>
        <dbReference type="ARBA" id="ARBA00022737"/>
    </source>
</evidence>
<evidence type="ECO:0000256" key="2">
    <source>
        <dbReference type="ARBA" id="ARBA00006337"/>
    </source>
</evidence>
<feature type="transmembrane region" description="Helical" evidence="11">
    <location>
        <begin position="96"/>
        <end position="115"/>
    </location>
</feature>
<keyword evidence="6 10" id="KW-1133">Transmembrane helix</keyword>
<dbReference type="Gene3D" id="3.30.465.10">
    <property type="match status" value="1"/>
</dbReference>
<dbReference type="PANTHER" id="PTHR22777:SF32">
    <property type="entry name" value="UPF0053 INNER MEMBRANE PROTEIN YFJD"/>
    <property type="match status" value="1"/>
</dbReference>
<evidence type="ECO:0000256" key="10">
    <source>
        <dbReference type="PROSITE-ProRule" id="PRU01193"/>
    </source>
</evidence>
<sequence>MMELFLILLSMLGLLLLKGFFSGAEIALVNSDKLKLHHRASQGHRGSKLVLKLFETPDVLLGTTLVGTNISTIALTTIAAVLMIRAFGSLGDLYTILLFSPVFLILGEVVPKSIYQQKSDVIAPIVVYPLRVFSWLFYPLVFVFSRIARLVARLSGGGKIKQSVFITREQMRMVIEMAERGSNIDVFDRGRIKRAIRFAETTVGEAMIPVAEVTAHNRERATRDAIELVRRRGYNRLPVYERNISNIIGIITLTTWDLMSRELAEKPLSELIRPTHYCSPLQTIDELLPILRKREDHMAVVVDEFGSAVGIITMEDILEEVVGEIDVGYDFGEDAQHRRRRGFRMTGEDVYLMDSRFPVSEVNELLHMDLPSREFHTIGGFVMARLRHIPKEGEGVVESGYRFTVSEATERSIVKLQVERI</sequence>
<evidence type="ECO:0000256" key="3">
    <source>
        <dbReference type="ARBA" id="ARBA00022475"/>
    </source>
</evidence>
<dbReference type="EMBL" id="CAADEY010000123">
    <property type="protein sequence ID" value="VFJ64881.1"/>
    <property type="molecule type" value="Genomic_DNA"/>
</dbReference>
<dbReference type="SUPFAM" id="SSF54631">
    <property type="entry name" value="CBS-domain pair"/>
    <property type="match status" value="1"/>
</dbReference>
<feature type="transmembrane region" description="Helical" evidence="11">
    <location>
        <begin position="121"/>
        <end position="144"/>
    </location>
</feature>
<dbReference type="InterPro" id="IPR000644">
    <property type="entry name" value="CBS_dom"/>
</dbReference>
<dbReference type="InterPro" id="IPR044751">
    <property type="entry name" value="Ion_transp-like_CBS"/>
</dbReference>
<dbReference type="SMART" id="SM00116">
    <property type="entry name" value="CBS"/>
    <property type="match status" value="2"/>
</dbReference>
<feature type="transmembrane region" description="Helical" evidence="11">
    <location>
        <begin position="59"/>
        <end position="84"/>
    </location>
</feature>
<dbReference type="PROSITE" id="PS51371">
    <property type="entry name" value="CBS"/>
    <property type="match status" value="1"/>
</dbReference>
<gene>
    <name evidence="15" type="ORF">BECKDK2373B_GA0170837_11551</name>
    <name evidence="14" type="ORF">BECKDK2373C_GA0170839_11233</name>
</gene>
<dbReference type="SMART" id="SM01091">
    <property type="entry name" value="CorC_HlyC"/>
    <property type="match status" value="1"/>
</dbReference>
<keyword evidence="3" id="KW-1003">Cell membrane</keyword>
<feature type="domain" description="CBS" evidence="12">
    <location>
        <begin position="271"/>
        <end position="327"/>
    </location>
</feature>
<name>A0A450TD35_9GAMM</name>
<dbReference type="AlphaFoldDB" id="A0A450TD35"/>
<dbReference type="Gene3D" id="3.10.580.10">
    <property type="entry name" value="CBS-domain"/>
    <property type="match status" value="1"/>
</dbReference>
<comment type="similarity">
    <text evidence="2">Belongs to the UPF0053 family.</text>
</comment>
<evidence type="ECO:0000256" key="8">
    <source>
        <dbReference type="ARBA" id="ARBA00023136"/>
    </source>
</evidence>
<accession>A0A450TD35</accession>
<evidence type="ECO:0000313" key="14">
    <source>
        <dbReference type="EMBL" id="VFJ64881.1"/>
    </source>
</evidence>
<dbReference type="InterPro" id="IPR005170">
    <property type="entry name" value="Transptr-assoc_dom"/>
</dbReference>
<proteinExistence type="inferred from homology"/>
<evidence type="ECO:0000256" key="1">
    <source>
        <dbReference type="ARBA" id="ARBA00004651"/>
    </source>
</evidence>
<dbReference type="PANTHER" id="PTHR22777">
    <property type="entry name" value="HEMOLYSIN-RELATED"/>
    <property type="match status" value="1"/>
</dbReference>
<dbReference type="Pfam" id="PF01595">
    <property type="entry name" value="CNNM"/>
    <property type="match status" value="1"/>
</dbReference>